<proteinExistence type="predicted"/>
<dbReference type="Pfam" id="PF03050">
    <property type="entry name" value="DDE_Tnp_IS66"/>
    <property type="match status" value="1"/>
</dbReference>
<protein>
    <submittedName>
        <fullName evidence="5">OrfC</fullName>
    </submittedName>
</protein>
<sequence length="552" mass="62766">MKIKPSSSSNAATDAETLVNLTSEIARLQSLLQQASAENQAWSEKYGKLETEHTSLRETFAGIQQRLAWFEKQLFGQKSEKRALELGMQLSLLGDMVPALTQPEGETEYTTYTRRKGKQRPDDCVNDSGLRFNDNVPVKVITLIPDELKGEEADQYEVIGVKSTFRLAQRPASFEVLRYDRQIIKRKGSDTLLPSQAPFNVLDKSVADVSFIVGMLVDKFQYHLPLYRQHQRLVAAGITLSRSTLGTIVARGIDLLYPIVDAMLSSILQSQVLAMDETPIKAGKAGPGKMKQSYFWPVYGDKDEIVFTFSTSRGRQHIEEIVKHRFKGTLLSDGYSAYASYIKANEGLTHAQCWVHSRRQFIEAENSWPAPAKEAINLIAKLYEIEETIRNQKLTDDKKRQYRLTHSKPVVDRFFTWCDDTLHNLTLLPKDPLSKAIGYVQSKEMALRVFLEDPDVPLDTNHLERALRPIPMGRKNWLFCWTEIGAEHVGVIQSLIVTCRLHNINVNDYLTDVLLRISQHPASLVHELTPRYWKTKFADNPLRSDLFALPTT</sequence>
<evidence type="ECO:0000256" key="1">
    <source>
        <dbReference type="SAM" id="Coils"/>
    </source>
</evidence>
<dbReference type="InterPro" id="IPR052344">
    <property type="entry name" value="Transposase-related"/>
</dbReference>
<keyword evidence="1" id="KW-0175">Coiled coil</keyword>
<feature type="domain" description="Transposase IS66 central" evidence="2">
    <location>
        <begin position="204"/>
        <end position="487"/>
    </location>
</feature>
<feature type="coiled-coil region" evidence="1">
    <location>
        <begin position="18"/>
        <end position="52"/>
    </location>
</feature>
<dbReference type="NCBIfam" id="NF033517">
    <property type="entry name" value="transpos_IS66"/>
    <property type="match status" value="1"/>
</dbReference>
<name>A0A0B4S3Q2_ACIBA</name>
<evidence type="ECO:0000313" key="5">
    <source>
        <dbReference type="EMBL" id="AIZ49224.1"/>
    </source>
</evidence>
<dbReference type="PANTHER" id="PTHR33678">
    <property type="entry name" value="BLL1576 PROTEIN"/>
    <property type="match status" value="1"/>
</dbReference>
<evidence type="ECO:0000259" key="3">
    <source>
        <dbReference type="Pfam" id="PF13007"/>
    </source>
</evidence>
<dbReference type="Pfam" id="PF13817">
    <property type="entry name" value="DDE_Tnp_IS66_C"/>
    <property type="match status" value="1"/>
</dbReference>
<evidence type="ECO:0000259" key="4">
    <source>
        <dbReference type="Pfam" id="PF13817"/>
    </source>
</evidence>
<reference evidence="5" key="1">
    <citation type="submission" date="2016-01" db="EMBL/GenBank/DDBJ databases">
        <title>Acinetobacter baumannii genomic island 1 (AGI1) a novel antibiotic resistance island found in ST25 A. baumannii.</title>
        <authorList>
            <person name="Hamidian M."/>
            <person name="Hall R.M."/>
        </authorList>
    </citation>
    <scope>NUCLEOTIDE SEQUENCE</scope>
    <source>
        <strain evidence="5">D4</strain>
    </source>
</reference>
<dbReference type="InterPro" id="IPR004291">
    <property type="entry name" value="Transposase_IS66_central"/>
</dbReference>
<dbReference type="AlphaFoldDB" id="A0A0B4S3Q2"/>
<dbReference type="PANTHER" id="PTHR33678:SF1">
    <property type="entry name" value="BLL1576 PROTEIN"/>
    <property type="match status" value="1"/>
</dbReference>
<dbReference type="InterPro" id="IPR024463">
    <property type="entry name" value="Transposase_TnpC_homeodom"/>
</dbReference>
<evidence type="ECO:0000259" key="2">
    <source>
        <dbReference type="Pfam" id="PF03050"/>
    </source>
</evidence>
<feature type="domain" description="Transposase IS66 C-terminal" evidence="4">
    <location>
        <begin position="494"/>
        <end position="530"/>
    </location>
</feature>
<dbReference type="InterPro" id="IPR039552">
    <property type="entry name" value="IS66_C"/>
</dbReference>
<accession>A0A0B4S3Q2</accession>
<gene>
    <name evidence="5" type="primary">orfC</name>
</gene>
<organism evidence="5">
    <name type="scientific">Acinetobacter baumannii</name>
    <dbReference type="NCBI Taxonomy" id="470"/>
    <lineage>
        <taxon>Bacteria</taxon>
        <taxon>Pseudomonadati</taxon>
        <taxon>Pseudomonadota</taxon>
        <taxon>Gammaproteobacteria</taxon>
        <taxon>Moraxellales</taxon>
        <taxon>Moraxellaceae</taxon>
        <taxon>Acinetobacter</taxon>
        <taxon>Acinetobacter calcoaceticus/baumannii complex</taxon>
    </lineage>
</organism>
<feature type="domain" description="Transposase TnpC homeodomain" evidence="3">
    <location>
        <begin position="65"/>
        <end position="120"/>
    </location>
</feature>
<dbReference type="Pfam" id="PF13007">
    <property type="entry name" value="LZ_Tnp_IS66"/>
    <property type="match status" value="1"/>
</dbReference>
<dbReference type="RefSeq" id="WP_000695012.1">
    <property type="nucleotide sequence ID" value="NZ_CAJHFC010000042.1"/>
</dbReference>
<dbReference type="EMBL" id="KP054476">
    <property type="protein sequence ID" value="AIZ49224.1"/>
    <property type="molecule type" value="Genomic_DNA"/>
</dbReference>